<feature type="binding site" evidence="20">
    <location>
        <position position="384"/>
    </location>
    <ligand>
        <name>acetyl-CoA</name>
        <dbReference type="ChEBI" id="CHEBI:57288"/>
    </ligand>
</feature>
<keyword evidence="9 20" id="KW-0479">Metal-binding</keyword>
<evidence type="ECO:0000259" key="22">
    <source>
        <dbReference type="Pfam" id="PF25087"/>
    </source>
</evidence>
<comment type="pathway">
    <text evidence="2 20">Nucleotide-sugar biosynthesis; UDP-N-acetyl-alpha-D-glucosamine biosynthesis; N-acetyl-alpha-D-glucosamine 1-phosphate from alpha-D-glucosamine 6-phosphate (route II): step 2/2.</text>
</comment>
<dbReference type="GO" id="GO:0006048">
    <property type="term" value="P:UDP-N-acetylglucosamine biosynthetic process"/>
    <property type="evidence" value="ECO:0007669"/>
    <property type="project" value="UniProtKB-UniPathway"/>
</dbReference>
<comment type="pathway">
    <text evidence="3 20">Nucleotide-sugar biosynthesis; UDP-N-acetyl-alpha-D-glucosamine biosynthesis; UDP-N-acetyl-alpha-D-glucosamine from N-acetyl-alpha-D-glucosamine 1-phosphate: step 1/1.</text>
</comment>
<evidence type="ECO:0000256" key="6">
    <source>
        <dbReference type="ARBA" id="ARBA00022490"/>
    </source>
</evidence>
<comment type="catalytic activity">
    <reaction evidence="18 20">
        <text>N-acetyl-alpha-D-glucosamine 1-phosphate + UTP + H(+) = UDP-N-acetyl-alpha-D-glucosamine + diphosphate</text>
        <dbReference type="Rhea" id="RHEA:13509"/>
        <dbReference type="ChEBI" id="CHEBI:15378"/>
        <dbReference type="ChEBI" id="CHEBI:33019"/>
        <dbReference type="ChEBI" id="CHEBI:46398"/>
        <dbReference type="ChEBI" id="CHEBI:57705"/>
        <dbReference type="ChEBI" id="CHEBI:57776"/>
        <dbReference type="EC" id="2.7.7.23"/>
    </reaction>
</comment>
<evidence type="ECO:0000256" key="3">
    <source>
        <dbReference type="ARBA" id="ARBA00005208"/>
    </source>
</evidence>
<dbReference type="GO" id="GO:0009252">
    <property type="term" value="P:peptidoglycan biosynthetic process"/>
    <property type="evidence" value="ECO:0007669"/>
    <property type="project" value="UniProtKB-UniRule"/>
</dbReference>
<dbReference type="PANTHER" id="PTHR43584">
    <property type="entry name" value="NUCLEOTIDYL TRANSFERASE"/>
    <property type="match status" value="1"/>
</dbReference>
<protein>
    <recommendedName>
        <fullName evidence="20">Bifunctional protein GlmU</fullName>
    </recommendedName>
    <domain>
        <recommendedName>
            <fullName evidence="20">UDP-N-acetylglucosamine pyrophosphorylase</fullName>
            <ecNumber evidence="20">2.7.7.23</ecNumber>
        </recommendedName>
        <alternativeName>
            <fullName evidence="20">N-acetylglucosamine-1-phosphate uridyltransferase</fullName>
        </alternativeName>
    </domain>
    <domain>
        <recommendedName>
            <fullName evidence="20">Glucosamine-1-phosphate N-acetyltransferase</fullName>
            <ecNumber evidence="20">2.3.1.157</ecNumber>
        </recommendedName>
    </domain>
</protein>
<name>G7V9F0_THELD</name>
<dbReference type="HAMAP" id="MF_01631">
    <property type="entry name" value="GlmU"/>
    <property type="match status" value="1"/>
</dbReference>
<comment type="caution">
    <text evidence="20">Lacks conserved residue(s) required for the propagation of feature annotation.</text>
</comment>
<dbReference type="PANTHER" id="PTHR43584:SF3">
    <property type="entry name" value="BIFUNCTIONAL PROTEIN GLMU"/>
    <property type="match status" value="1"/>
</dbReference>
<dbReference type="OrthoDB" id="9775031at2"/>
<comment type="cofactor">
    <cofactor evidence="20">
        <name>Mg(2+)</name>
        <dbReference type="ChEBI" id="CHEBI:18420"/>
    </cofactor>
    <text evidence="20">Binds 1 Mg(2+) ion per subunit.</text>
</comment>
<feature type="binding site" evidence="20">
    <location>
        <position position="409"/>
    </location>
    <ligand>
        <name>acetyl-CoA</name>
        <dbReference type="ChEBI" id="CHEBI:57288"/>
    </ligand>
</feature>
<dbReference type="EMBL" id="CP003096">
    <property type="protein sequence ID" value="AER66500.1"/>
    <property type="molecule type" value="Genomic_DNA"/>
</dbReference>
<feature type="domain" description="Nucleotidyl transferase" evidence="21">
    <location>
        <begin position="8"/>
        <end position="213"/>
    </location>
</feature>
<feature type="binding site" evidence="20">
    <location>
        <position position="355"/>
    </location>
    <ligand>
        <name>UDP-N-acetyl-alpha-D-glucosamine</name>
        <dbReference type="ChEBI" id="CHEBI:57705"/>
    </ligand>
</feature>
<dbReference type="HOGENOM" id="CLU_029499_15_2_0"/>
<reference evidence="24" key="1">
    <citation type="submission" date="2011-10" db="EMBL/GenBank/DDBJ databases">
        <title>The complete genome of chromosome of Thermovirga lienii DSM 17291.</title>
        <authorList>
            <consortium name="US DOE Joint Genome Institute (JGI-PGF)"/>
            <person name="Lucas S."/>
            <person name="Copeland A."/>
            <person name="Lapidus A."/>
            <person name="Glavina del Rio T."/>
            <person name="Dalin E."/>
            <person name="Tice H."/>
            <person name="Bruce D."/>
            <person name="Goodwin L."/>
            <person name="Pitluck S."/>
            <person name="Peters L."/>
            <person name="Mikhailova N."/>
            <person name="Saunders E."/>
            <person name="Kyrpides N."/>
            <person name="Mavromatis K."/>
            <person name="Ivanova N."/>
            <person name="Last F.I."/>
            <person name="Brettin T."/>
            <person name="Detter J.C."/>
            <person name="Han C."/>
            <person name="Larimer F."/>
            <person name="Land M."/>
            <person name="Hauser L."/>
            <person name="Markowitz V."/>
            <person name="Cheng J.-F."/>
            <person name="Hugenholtz P."/>
            <person name="Woyke T."/>
            <person name="Wu D."/>
            <person name="Spring S."/>
            <person name="Schroeder M."/>
            <person name="Brambilla E.-M."/>
            <person name="Klenk H.-P."/>
            <person name="Eisen J.A."/>
        </authorList>
    </citation>
    <scope>NUCLEOTIDE SEQUENCE [LARGE SCALE GENOMIC DNA]</scope>
    <source>
        <strain evidence="24">ATCC BAA-1197 / DSM 17291 / Cas60314</strain>
    </source>
</reference>
<dbReference type="InterPro" id="IPR005835">
    <property type="entry name" value="NTP_transferase_dom"/>
</dbReference>
<comment type="function">
    <text evidence="19 20">Catalyzes the last two sequential reactions in the de novo biosynthetic pathway for UDP-N-acetylglucosamine (UDP-GlcNAc). The C-terminal domain catalyzes the transfer of acetyl group from acetyl coenzyme A to glucosamine-1-phosphate (GlcN-1-P) to produce N-acetylglucosamine-1-phosphate (GlcNAc-1-P), which is converted into UDP-GlcNAc by the transfer of uridine 5-monophosphate (from uridine 5-triphosphate), a reaction catalyzed by the N-terminal domain.</text>
</comment>
<feature type="binding site" evidence="20">
    <location>
        <position position="108"/>
    </location>
    <ligand>
        <name>Mg(2+)</name>
        <dbReference type="ChEBI" id="CHEBI:18420"/>
    </ligand>
</feature>
<comment type="catalytic activity">
    <reaction evidence="17 20">
        <text>alpha-D-glucosamine 1-phosphate + acetyl-CoA = N-acetyl-alpha-D-glucosamine 1-phosphate + CoA + H(+)</text>
        <dbReference type="Rhea" id="RHEA:13725"/>
        <dbReference type="ChEBI" id="CHEBI:15378"/>
        <dbReference type="ChEBI" id="CHEBI:57287"/>
        <dbReference type="ChEBI" id="CHEBI:57288"/>
        <dbReference type="ChEBI" id="CHEBI:57776"/>
        <dbReference type="ChEBI" id="CHEBI:58516"/>
        <dbReference type="EC" id="2.3.1.157"/>
    </reaction>
</comment>
<dbReference type="GO" id="GO:0019134">
    <property type="term" value="F:glucosamine-1-phosphate N-acetyltransferase activity"/>
    <property type="evidence" value="ECO:0007669"/>
    <property type="project" value="UniProtKB-UniRule"/>
</dbReference>
<feature type="binding site" evidence="20">
    <location>
        <position position="173"/>
    </location>
    <ligand>
        <name>UDP-N-acetyl-alpha-D-glucosamine</name>
        <dbReference type="ChEBI" id="CHEBI:57705"/>
    </ligand>
</feature>
<feature type="binding site" evidence="20">
    <location>
        <begin position="84"/>
        <end position="85"/>
    </location>
    <ligand>
        <name>UDP-N-acetyl-alpha-D-glucosamine</name>
        <dbReference type="ChEBI" id="CHEBI:57705"/>
    </ligand>
</feature>
<dbReference type="SUPFAM" id="SSF51161">
    <property type="entry name" value="Trimeric LpxA-like enzymes"/>
    <property type="match status" value="1"/>
</dbReference>
<keyword evidence="14 20" id="KW-0511">Multifunctional enzyme</keyword>
<feature type="binding site" evidence="20">
    <location>
        <position position="158"/>
    </location>
    <ligand>
        <name>UDP-N-acetyl-alpha-D-glucosamine</name>
        <dbReference type="ChEBI" id="CHEBI:57705"/>
    </ligand>
</feature>
<feature type="binding site" evidence="20">
    <location>
        <position position="381"/>
    </location>
    <ligand>
        <name>UDP-N-acetyl-alpha-D-glucosamine</name>
        <dbReference type="ChEBI" id="CHEBI:57705"/>
    </ligand>
</feature>
<evidence type="ECO:0000256" key="7">
    <source>
        <dbReference type="ARBA" id="ARBA00022679"/>
    </source>
</evidence>
<evidence type="ECO:0000256" key="13">
    <source>
        <dbReference type="ARBA" id="ARBA00022984"/>
    </source>
</evidence>
<comment type="similarity">
    <text evidence="4 20">In the C-terminal section; belongs to the transferase hexapeptide repeat family.</text>
</comment>
<dbReference type="Pfam" id="PF00483">
    <property type="entry name" value="NTP_transferase"/>
    <property type="match status" value="1"/>
</dbReference>
<evidence type="ECO:0000256" key="2">
    <source>
        <dbReference type="ARBA" id="ARBA00005166"/>
    </source>
</evidence>
<comment type="similarity">
    <text evidence="5 20">In the N-terminal section; belongs to the N-acetylglucosamine-1-phosphate uridyltransferase family.</text>
</comment>
<sequence>MEKVAIGAIILAAGKGTRMKSKSPKVMVPLLGEPILYYPLKALSFVLSMDDVAVVVGWKREEVENYLKLSWPQVTPIPQEKQLGTGHAVQMASDWFSKYDHVLVMPGDVPLISGKTLKGLVDEHIKENNDCTFLAFCPPDIKGYGRVISSDNKVRIVEEKDATEEEKKVNLANTGIYVFKATSLAEALGSINNCNAQGEYYLTDVVELLSIKGKLVKVKVLDDSSEAKGINSPYQLAEVSETLRLKIIEGHLSNGVRLDDLVTSWIGPQVVIEPDVHIAPNVQIWGESVIREGSRIGSFSVLRNAQVGPLAVVKEHVILENSIVGEGATVGPFAYVREGSEIGEEAFVGKFVEVKKSRIGKKSKVPHHSYLGDAQVGSNTNIGAGTITCNYDGKKKNKTFIGNNCFIGSDTMLVAPVNIGDGAYTGAGSVITKDVPPGSLAIGRAKQKNIEGWLERREKRGEEA</sequence>
<dbReference type="eggNOG" id="COG1207">
    <property type="taxonomic scope" value="Bacteria"/>
</dbReference>
<evidence type="ECO:0000256" key="19">
    <source>
        <dbReference type="ARBA" id="ARBA00049628"/>
    </source>
</evidence>
<feature type="binding site" evidence="20">
    <location>
        <position position="231"/>
    </location>
    <ligand>
        <name>UDP-N-acetyl-alpha-D-glucosamine</name>
        <dbReference type="ChEBI" id="CHEBI:57705"/>
    </ligand>
</feature>
<dbReference type="Gene3D" id="2.160.10.10">
    <property type="entry name" value="Hexapeptide repeat proteins"/>
    <property type="match status" value="1"/>
</dbReference>
<evidence type="ECO:0000256" key="20">
    <source>
        <dbReference type="HAMAP-Rule" id="MF_01631"/>
    </source>
</evidence>
<keyword evidence="12 20" id="KW-0133">Cell shape</keyword>
<dbReference type="InterPro" id="IPR011004">
    <property type="entry name" value="Trimer_LpxA-like_sf"/>
</dbReference>
<keyword evidence="8 20" id="KW-0548">Nucleotidyltransferase</keyword>
<feature type="binding site" evidence="20">
    <location>
        <position position="427"/>
    </location>
    <ligand>
        <name>acetyl-CoA</name>
        <dbReference type="ChEBI" id="CHEBI:57288"/>
    </ligand>
</feature>
<evidence type="ECO:0000256" key="5">
    <source>
        <dbReference type="ARBA" id="ARBA00007947"/>
    </source>
</evidence>
<accession>G7V9F0</accession>
<evidence type="ECO:0000256" key="15">
    <source>
        <dbReference type="ARBA" id="ARBA00023315"/>
    </source>
</evidence>
<evidence type="ECO:0000313" key="24">
    <source>
        <dbReference type="Proteomes" id="UP000005868"/>
    </source>
</evidence>
<keyword evidence="10 20" id="KW-0677">Repeat</keyword>
<evidence type="ECO:0000256" key="18">
    <source>
        <dbReference type="ARBA" id="ARBA00048493"/>
    </source>
</evidence>
<comment type="subcellular location">
    <subcellularLocation>
        <location evidence="1 20">Cytoplasm</location>
    </subcellularLocation>
</comment>
<feature type="binding site" evidence="20">
    <location>
        <position position="231"/>
    </location>
    <ligand>
        <name>Mg(2+)</name>
        <dbReference type="ChEBI" id="CHEBI:18420"/>
    </ligand>
</feature>
<feature type="binding site" evidence="20">
    <location>
        <position position="444"/>
    </location>
    <ligand>
        <name>acetyl-CoA</name>
        <dbReference type="ChEBI" id="CHEBI:57288"/>
    </ligand>
</feature>
<evidence type="ECO:0000256" key="14">
    <source>
        <dbReference type="ARBA" id="ARBA00023268"/>
    </source>
</evidence>
<dbReference type="GO" id="GO:0071555">
    <property type="term" value="P:cell wall organization"/>
    <property type="evidence" value="ECO:0007669"/>
    <property type="project" value="UniProtKB-KW"/>
</dbReference>
<evidence type="ECO:0000256" key="12">
    <source>
        <dbReference type="ARBA" id="ARBA00022960"/>
    </source>
</evidence>
<evidence type="ECO:0000256" key="1">
    <source>
        <dbReference type="ARBA" id="ARBA00004496"/>
    </source>
</evidence>
<dbReference type="NCBIfam" id="TIGR01173">
    <property type="entry name" value="glmU"/>
    <property type="match status" value="1"/>
</dbReference>
<feature type="binding site" evidence="20">
    <location>
        <position position="145"/>
    </location>
    <ligand>
        <name>UDP-N-acetyl-alpha-D-glucosamine</name>
        <dbReference type="ChEBI" id="CHEBI:57705"/>
    </ligand>
</feature>
<feature type="binding site" evidence="20">
    <location>
        <position position="25"/>
    </location>
    <ligand>
        <name>UDP-N-acetyl-alpha-D-glucosamine</name>
        <dbReference type="ChEBI" id="CHEBI:57705"/>
    </ligand>
</feature>
<dbReference type="GO" id="GO:0003977">
    <property type="term" value="F:UDP-N-acetylglucosamine diphosphorylase activity"/>
    <property type="evidence" value="ECO:0007669"/>
    <property type="project" value="UniProtKB-UniRule"/>
</dbReference>
<dbReference type="CDD" id="cd02540">
    <property type="entry name" value="GT2_GlmU_N_bac"/>
    <property type="match status" value="1"/>
</dbReference>
<gene>
    <name evidence="20" type="primary">glmU</name>
    <name evidence="23" type="ordered locus">Tlie_0767</name>
</gene>
<feature type="binding site" evidence="20">
    <location>
        <position position="79"/>
    </location>
    <ligand>
        <name>UDP-N-acetyl-alpha-D-glucosamine</name>
        <dbReference type="ChEBI" id="CHEBI:57705"/>
    </ligand>
</feature>
<organism evidence="23 24">
    <name type="scientific">Thermovirga lienii (strain ATCC BAA-1197 / DSM 17291 / Cas60314)</name>
    <dbReference type="NCBI Taxonomy" id="580340"/>
    <lineage>
        <taxon>Bacteria</taxon>
        <taxon>Thermotogati</taxon>
        <taxon>Synergistota</taxon>
        <taxon>Synergistia</taxon>
        <taxon>Synergistales</taxon>
        <taxon>Thermovirgaceae</taxon>
        <taxon>Thermovirga</taxon>
    </lineage>
</organism>
<dbReference type="Pfam" id="PF25087">
    <property type="entry name" value="GMPPB_C"/>
    <property type="match status" value="1"/>
</dbReference>
<dbReference type="GO" id="GO:0000287">
    <property type="term" value="F:magnesium ion binding"/>
    <property type="evidence" value="ECO:0007669"/>
    <property type="project" value="UniProtKB-UniRule"/>
</dbReference>
<reference evidence="23 24" key="2">
    <citation type="journal article" date="2012" name="Stand. Genomic Sci.">
        <title>Genome sequence of the moderately thermophilic, amino-acid-degrading and sulfur-reducing bacterium Thermovirga lienii type strain (Cas60314(T)).</title>
        <authorList>
            <person name="Goker M."/>
            <person name="Saunders E."/>
            <person name="Lapidus A."/>
            <person name="Nolan M."/>
            <person name="Lucas S."/>
            <person name="Hammon N."/>
            <person name="Deshpande S."/>
            <person name="Cheng J.F."/>
            <person name="Han C."/>
            <person name="Tapia R."/>
            <person name="Goodwin L.A."/>
            <person name="Pitluck S."/>
            <person name="Liolios K."/>
            <person name="Mavromatis K."/>
            <person name="Pagani I."/>
            <person name="Ivanova N."/>
            <person name="Mikhailova N."/>
            <person name="Pati A."/>
            <person name="Chen A."/>
            <person name="Palaniappan K."/>
            <person name="Land M."/>
            <person name="Chang Y.J."/>
            <person name="Jeffries C.D."/>
            <person name="Brambilla E.M."/>
            <person name="Rohde M."/>
            <person name="Spring S."/>
            <person name="Detter J.C."/>
            <person name="Woyke T."/>
            <person name="Bristow J."/>
            <person name="Eisen J.A."/>
            <person name="Markowitz V."/>
            <person name="Hugenholtz P."/>
            <person name="Kyrpides N.C."/>
            <person name="Klenk H.P."/>
        </authorList>
    </citation>
    <scope>NUCLEOTIDE SEQUENCE [LARGE SCALE GENOMIC DNA]</scope>
    <source>
        <strain evidence="24">ATCC BAA-1197 / DSM 17291 / Cas60314</strain>
    </source>
</reference>
<feature type="domain" description="Mannose-1-phosphate guanyltransferase C-terminal" evidence="22">
    <location>
        <begin position="266"/>
        <end position="345"/>
    </location>
</feature>
<keyword evidence="7 20" id="KW-0808">Transferase</keyword>
<dbReference type="InterPro" id="IPR029044">
    <property type="entry name" value="Nucleotide-diphossugar_trans"/>
</dbReference>
<dbReference type="STRING" id="580340.Tlie_0767"/>
<dbReference type="InterPro" id="IPR001451">
    <property type="entry name" value="Hexapep"/>
</dbReference>
<dbReference type="GO" id="GO:0009245">
    <property type="term" value="P:lipid A biosynthetic process"/>
    <property type="evidence" value="ECO:0007669"/>
    <property type="project" value="UniProtKB-UniRule"/>
</dbReference>
<dbReference type="KEGG" id="tli:Tlie_0767"/>
<evidence type="ECO:0000256" key="4">
    <source>
        <dbReference type="ARBA" id="ARBA00007707"/>
    </source>
</evidence>
<dbReference type="EC" id="2.3.1.157" evidence="20"/>
<feature type="region of interest" description="Linker" evidence="20">
    <location>
        <begin position="234"/>
        <end position="254"/>
    </location>
</feature>
<dbReference type="GO" id="GO:0016020">
    <property type="term" value="C:membrane"/>
    <property type="evidence" value="ECO:0007669"/>
    <property type="project" value="GOC"/>
</dbReference>
<dbReference type="InterPro" id="IPR005882">
    <property type="entry name" value="Bifunctional_GlmU"/>
</dbReference>
<evidence type="ECO:0000256" key="10">
    <source>
        <dbReference type="ARBA" id="ARBA00022737"/>
    </source>
</evidence>
<comment type="pathway">
    <text evidence="20">Bacterial outer membrane biogenesis; LPS lipid A biosynthesis.</text>
</comment>
<dbReference type="InterPro" id="IPR056729">
    <property type="entry name" value="GMPPB_C"/>
</dbReference>
<feature type="binding site" evidence="20">
    <location>
        <position position="370"/>
    </location>
    <ligand>
        <name>UDP-N-acetyl-alpha-D-glucosamine</name>
        <dbReference type="ChEBI" id="CHEBI:57705"/>
    </ligand>
</feature>
<evidence type="ECO:0000313" key="23">
    <source>
        <dbReference type="EMBL" id="AER66500.1"/>
    </source>
</evidence>
<dbReference type="EC" id="2.7.7.23" evidence="20"/>
<feature type="active site" description="Proton acceptor" evidence="20">
    <location>
        <position position="367"/>
    </location>
</feature>
<dbReference type="Gene3D" id="3.90.550.10">
    <property type="entry name" value="Spore Coat Polysaccharide Biosynthesis Protein SpsA, Chain A"/>
    <property type="match status" value="1"/>
</dbReference>
<keyword evidence="16 20" id="KW-0961">Cell wall biogenesis/degradation</keyword>
<feature type="region of interest" description="N-acetyltransferase" evidence="20">
    <location>
        <begin position="255"/>
        <end position="464"/>
    </location>
</feature>
<keyword evidence="24" id="KW-1185">Reference proteome</keyword>
<keyword evidence="15 20" id="KW-0012">Acyltransferase</keyword>
<dbReference type="Pfam" id="PF00132">
    <property type="entry name" value="Hexapep"/>
    <property type="match status" value="1"/>
</dbReference>
<evidence type="ECO:0000256" key="9">
    <source>
        <dbReference type="ARBA" id="ARBA00022723"/>
    </source>
</evidence>
<dbReference type="GO" id="GO:0000902">
    <property type="term" value="P:cell morphogenesis"/>
    <property type="evidence" value="ECO:0007669"/>
    <property type="project" value="UniProtKB-UniRule"/>
</dbReference>
<evidence type="ECO:0000256" key="16">
    <source>
        <dbReference type="ARBA" id="ARBA00023316"/>
    </source>
</evidence>
<proteinExistence type="inferred from homology"/>
<dbReference type="GO" id="GO:0008360">
    <property type="term" value="P:regulation of cell shape"/>
    <property type="evidence" value="ECO:0007669"/>
    <property type="project" value="UniProtKB-KW"/>
</dbReference>
<evidence type="ECO:0000259" key="21">
    <source>
        <dbReference type="Pfam" id="PF00483"/>
    </source>
</evidence>
<dbReference type="AlphaFoldDB" id="G7V9F0"/>
<feature type="binding site" evidence="20">
    <location>
        <position position="337"/>
    </location>
    <ligand>
        <name>UDP-N-acetyl-alpha-D-glucosamine</name>
        <dbReference type="ChEBI" id="CHEBI:57705"/>
    </ligand>
</feature>
<evidence type="ECO:0000256" key="8">
    <source>
        <dbReference type="ARBA" id="ARBA00022695"/>
    </source>
</evidence>
<dbReference type="SUPFAM" id="SSF53448">
    <property type="entry name" value="Nucleotide-diphospho-sugar transferases"/>
    <property type="match status" value="1"/>
</dbReference>
<dbReference type="CDD" id="cd03353">
    <property type="entry name" value="LbH_GlmU_C"/>
    <property type="match status" value="1"/>
</dbReference>
<dbReference type="UniPathway" id="UPA00113">
    <property type="reaction ID" value="UER00532"/>
</dbReference>
<dbReference type="Proteomes" id="UP000005868">
    <property type="component" value="Chromosome"/>
</dbReference>
<feature type="binding site" evidence="20">
    <location>
        <begin position="11"/>
        <end position="14"/>
    </location>
    <ligand>
        <name>UDP-N-acetyl-alpha-D-glucosamine</name>
        <dbReference type="ChEBI" id="CHEBI:57705"/>
    </ligand>
</feature>
<dbReference type="InterPro" id="IPR038009">
    <property type="entry name" value="GlmU_C_LbH"/>
</dbReference>
<feature type="region of interest" description="Pyrophosphorylase" evidence="20">
    <location>
        <begin position="1"/>
        <end position="233"/>
    </location>
</feature>
<feature type="binding site" evidence="20">
    <location>
        <begin position="390"/>
        <end position="391"/>
    </location>
    <ligand>
        <name>acetyl-CoA</name>
        <dbReference type="ChEBI" id="CHEBI:57288"/>
    </ligand>
</feature>
<dbReference type="UniPathway" id="UPA00973"/>
<evidence type="ECO:0000256" key="17">
    <source>
        <dbReference type="ARBA" id="ARBA00048247"/>
    </source>
</evidence>
<keyword evidence="6 20" id="KW-0963">Cytoplasm</keyword>
<keyword evidence="11 20" id="KW-0460">Magnesium</keyword>
<keyword evidence="13 20" id="KW-0573">Peptidoglycan synthesis</keyword>
<dbReference type="InterPro" id="IPR050065">
    <property type="entry name" value="GlmU-like"/>
</dbReference>
<dbReference type="GO" id="GO:0005737">
    <property type="term" value="C:cytoplasm"/>
    <property type="evidence" value="ECO:0007669"/>
    <property type="project" value="UniProtKB-SubCell"/>
</dbReference>
<comment type="subunit">
    <text evidence="20">Homotrimer.</text>
</comment>
<evidence type="ECO:0000256" key="11">
    <source>
        <dbReference type="ARBA" id="ARBA00022842"/>
    </source>
</evidence>